<gene>
    <name evidence="1" type="ORF">MNBD_IGNAVI01-894</name>
</gene>
<protein>
    <submittedName>
        <fullName evidence="1">Uncharacterized protein</fullName>
    </submittedName>
</protein>
<reference evidence="1" key="1">
    <citation type="submission" date="2018-06" db="EMBL/GenBank/DDBJ databases">
        <authorList>
            <person name="Zhirakovskaya E."/>
        </authorList>
    </citation>
    <scope>NUCLEOTIDE SEQUENCE</scope>
</reference>
<organism evidence="1">
    <name type="scientific">hydrothermal vent metagenome</name>
    <dbReference type="NCBI Taxonomy" id="652676"/>
    <lineage>
        <taxon>unclassified sequences</taxon>
        <taxon>metagenomes</taxon>
        <taxon>ecological metagenomes</taxon>
    </lineage>
</organism>
<evidence type="ECO:0000313" key="1">
    <source>
        <dbReference type="EMBL" id="VAX21253.1"/>
    </source>
</evidence>
<sequence>MKKLTLLFLILLSYNLFAQISDQYYSQQWN</sequence>
<proteinExistence type="predicted"/>
<dbReference type="AlphaFoldDB" id="A0A3B1C9A8"/>
<name>A0A3B1C9A8_9ZZZZ</name>
<accession>A0A3B1C9A8</accession>
<dbReference type="EMBL" id="UOGD01000192">
    <property type="protein sequence ID" value="VAX21253.1"/>
    <property type="molecule type" value="Genomic_DNA"/>
</dbReference>